<evidence type="ECO:0000313" key="1">
    <source>
        <dbReference type="EMBL" id="KEQ15722.1"/>
    </source>
</evidence>
<dbReference type="RefSeq" id="WP_034873008.1">
    <property type="nucleotide sequence ID" value="NZ_JOKG01000001.1"/>
</dbReference>
<comment type="caution">
    <text evidence="1">The sequence shown here is derived from an EMBL/GenBank/DDBJ whole genome shotgun (WGS) entry which is preliminary data.</text>
</comment>
<dbReference type="AlphaFoldDB" id="A0A081NB99"/>
<evidence type="ECO:0000313" key="2">
    <source>
        <dbReference type="Proteomes" id="UP000028006"/>
    </source>
</evidence>
<organism evidence="1 2">
    <name type="scientific">Endozoicomonas montiporae</name>
    <dbReference type="NCBI Taxonomy" id="1027273"/>
    <lineage>
        <taxon>Bacteria</taxon>
        <taxon>Pseudomonadati</taxon>
        <taxon>Pseudomonadota</taxon>
        <taxon>Gammaproteobacteria</taxon>
        <taxon>Oceanospirillales</taxon>
        <taxon>Endozoicomonadaceae</taxon>
        <taxon>Endozoicomonas</taxon>
    </lineage>
</organism>
<keyword evidence="2" id="KW-1185">Reference proteome</keyword>
<sequence length="72" mass="8136">MENQEALCSFIQNRKLALTLLQQITAITEDHLGYAPDEITWEQAGTMGYLQVQLEELAEIAGLDVEEILDQE</sequence>
<dbReference type="Proteomes" id="UP000028006">
    <property type="component" value="Unassembled WGS sequence"/>
</dbReference>
<protein>
    <submittedName>
        <fullName evidence="1">Uncharacterized protein</fullName>
    </submittedName>
</protein>
<dbReference type="EMBL" id="JOKG01000001">
    <property type="protein sequence ID" value="KEQ15722.1"/>
    <property type="molecule type" value="Genomic_DNA"/>
</dbReference>
<gene>
    <name evidence="1" type="ORF">GZ77_03960</name>
</gene>
<reference evidence="1 2" key="1">
    <citation type="submission" date="2014-06" db="EMBL/GenBank/DDBJ databases">
        <title>Whole Genome Sequences of Three Symbiotic Endozoicomonas Bacteria.</title>
        <authorList>
            <person name="Neave M.J."/>
            <person name="Apprill A."/>
            <person name="Voolstra C.R."/>
        </authorList>
    </citation>
    <scope>NUCLEOTIDE SEQUENCE [LARGE SCALE GENOMIC DNA]</scope>
    <source>
        <strain evidence="1 2">LMG 24815</strain>
    </source>
</reference>
<accession>A0A081NB99</accession>
<proteinExistence type="predicted"/>
<name>A0A081NB99_9GAMM</name>